<protein>
    <recommendedName>
        <fullName evidence="5">BTB domain-containing protein</fullName>
    </recommendedName>
</protein>
<dbReference type="PROSITE" id="PS50188">
    <property type="entry name" value="B302_SPRY"/>
    <property type="match status" value="2"/>
</dbReference>
<evidence type="ECO:0000313" key="3">
    <source>
        <dbReference type="EMBL" id="GBB83793.1"/>
    </source>
</evidence>
<dbReference type="Pfam" id="PF00651">
    <property type="entry name" value="BTB"/>
    <property type="match status" value="2"/>
</dbReference>
<dbReference type="InterPro" id="IPR001870">
    <property type="entry name" value="B30.2/SPRY"/>
</dbReference>
<feature type="domain" description="BTB" evidence="1">
    <location>
        <begin position="35"/>
        <end position="102"/>
    </location>
</feature>
<dbReference type="SMART" id="SM00225">
    <property type="entry name" value="BTB"/>
    <property type="match status" value="2"/>
</dbReference>
<comment type="caution">
    <text evidence="3">The sequence shown here is derived from an EMBL/GenBank/DDBJ whole genome shotgun (WGS) entry which is preliminary data.</text>
</comment>
<feature type="domain" description="BTB" evidence="1">
    <location>
        <begin position="473"/>
        <end position="537"/>
    </location>
</feature>
<dbReference type="InterPro" id="IPR013320">
    <property type="entry name" value="ConA-like_dom_sf"/>
</dbReference>
<feature type="domain" description="B30.2/SPRY" evidence="2">
    <location>
        <begin position="720"/>
        <end position="906"/>
    </location>
</feature>
<dbReference type="CDD" id="cd11709">
    <property type="entry name" value="SPRY"/>
    <property type="match status" value="1"/>
</dbReference>
<name>A0A2Z6Q1M9_9GLOM</name>
<evidence type="ECO:0000259" key="1">
    <source>
        <dbReference type="PROSITE" id="PS50097"/>
    </source>
</evidence>
<dbReference type="PROSITE" id="PS50097">
    <property type="entry name" value="BTB"/>
    <property type="match status" value="2"/>
</dbReference>
<dbReference type="CDD" id="cd18186">
    <property type="entry name" value="BTB_POZ_ZBTB_KLHL-like"/>
    <property type="match status" value="1"/>
</dbReference>
<evidence type="ECO:0008006" key="5">
    <source>
        <dbReference type="Google" id="ProtNLM"/>
    </source>
</evidence>
<feature type="domain" description="B30.2/SPRY" evidence="2">
    <location>
        <begin position="292"/>
        <end position="472"/>
    </location>
</feature>
<dbReference type="AlphaFoldDB" id="A0A2Z6Q1M9"/>
<dbReference type="SUPFAM" id="SSF49899">
    <property type="entry name" value="Concanavalin A-like lectins/glucanases"/>
    <property type="match status" value="2"/>
</dbReference>
<dbReference type="Gene3D" id="2.60.120.920">
    <property type="match status" value="2"/>
</dbReference>
<dbReference type="InterPro" id="IPR003877">
    <property type="entry name" value="SPRY_dom"/>
</dbReference>
<gene>
    <name evidence="3" type="ORF">RclHR1_10460007</name>
</gene>
<evidence type="ECO:0000313" key="4">
    <source>
        <dbReference type="Proteomes" id="UP000247702"/>
    </source>
</evidence>
<dbReference type="PANTHER" id="PTHR24413">
    <property type="entry name" value="SPECKLE-TYPE POZ PROTEIN"/>
    <property type="match status" value="1"/>
</dbReference>
<keyword evidence="4" id="KW-1185">Reference proteome</keyword>
<accession>A0A2Z6Q1M9</accession>
<dbReference type="Gene3D" id="3.30.710.10">
    <property type="entry name" value="Potassium Channel Kv1.1, Chain A"/>
    <property type="match status" value="2"/>
</dbReference>
<dbReference type="InterPro" id="IPR000210">
    <property type="entry name" value="BTB/POZ_dom"/>
</dbReference>
<dbReference type="Pfam" id="PF00622">
    <property type="entry name" value="SPRY"/>
    <property type="match status" value="1"/>
</dbReference>
<dbReference type="InterPro" id="IPR011333">
    <property type="entry name" value="SKP1/BTB/POZ_sf"/>
</dbReference>
<dbReference type="EMBL" id="BEXD01000054">
    <property type="protein sequence ID" value="GBB83793.1"/>
    <property type="molecule type" value="Genomic_DNA"/>
</dbReference>
<sequence>MIVSAELELESIMMDSPRRKLEDNLRKLLEDERFFDISLKCSDSQILRACKNILATRSEVFNDLIFDNSDKPKKQLEFNKIDSEAMKYILEYLYTSKNEREILRKNNVIEIYYSSIYFKLDELQKIIIEFTEKILRNGDEELGKDLLTSFIEKFSLDVNNDMGNILVNWVAKMQLFPHEADKDLLSLKALHYLLKKTLYTYKSFGTYELTLFEYTLVKAKHVVLEEKIGLKKDPYDMKYDSNVIERIKERLMPLLPYIDLRIIDFNDIKSKIEPLNLFPSEMITNAYRFILSKKEEQLQPMRGRIIFKWKNFGRDYWQAENKLYISNNGFTVGTDSNLKNYKSIMGDLIIKGNGIHRLDILVVNLNDTIYVGICGFEEIFDKPGDKGFHGWALGSDGYIYNEKNWKWNNSVYKIGDVVNIIIDMTARHCYFGVNNNIRHENIAHSFPGEIYPFIRGESLENDLKTLLYNERFFDITLKCSNGIVLGACKNILSARSNIFNNLIQHKNINNIEFEKIDSNAMEFILNFLYTCRIDLEKLTIDNIIEIYHATEYFELHVLKKHIIEYTKQILEYENDDSGKKLLSNFVKKFAFNTDNEISQILIEWLAKISLTSDEAEKDSLTLIGLRYFLCKTYNTKKPFATFELDIFEYIVIKINKIILNSLEIKDKQNEKENEIIVAKRMNYYLKLLTPCIDLRRIESDYIIKKIEPMNVFPSEMITDAYRFKLQEENNLFRSIRGIPIFRWNENNLRNNLYISKDGFTLQADQNLDAYKHVMGDLIIRGKGIYEWDIIIEKLCKIIYIGICDHKKFNQECYNNNNQYYGWVLGSDGFVYNKKNWKKYTSEKFKEGDKVTIHLNMTDKTCAFSVNNIRNDYVSEWKNIPSEVCPIVSLKQGSRLRVQHHFYYESY</sequence>
<dbReference type="Proteomes" id="UP000247702">
    <property type="component" value="Unassembled WGS sequence"/>
</dbReference>
<dbReference type="InterPro" id="IPR043136">
    <property type="entry name" value="B30.2/SPRY_sf"/>
</dbReference>
<dbReference type="SUPFAM" id="SSF54695">
    <property type="entry name" value="POZ domain"/>
    <property type="match status" value="2"/>
</dbReference>
<reference evidence="3 4" key="1">
    <citation type="submission" date="2017-11" db="EMBL/GenBank/DDBJ databases">
        <title>The genome of Rhizophagus clarus HR1 reveals common genetic basis of auxotrophy among arbuscular mycorrhizal fungi.</title>
        <authorList>
            <person name="Kobayashi Y."/>
        </authorList>
    </citation>
    <scope>NUCLEOTIDE SEQUENCE [LARGE SCALE GENOMIC DNA]</scope>
    <source>
        <strain evidence="3 4">HR1</strain>
    </source>
</reference>
<evidence type="ECO:0000259" key="2">
    <source>
        <dbReference type="PROSITE" id="PS50188"/>
    </source>
</evidence>
<proteinExistence type="predicted"/>
<organism evidence="3 4">
    <name type="scientific">Rhizophagus clarus</name>
    <dbReference type="NCBI Taxonomy" id="94130"/>
    <lineage>
        <taxon>Eukaryota</taxon>
        <taxon>Fungi</taxon>
        <taxon>Fungi incertae sedis</taxon>
        <taxon>Mucoromycota</taxon>
        <taxon>Glomeromycotina</taxon>
        <taxon>Glomeromycetes</taxon>
        <taxon>Glomerales</taxon>
        <taxon>Glomeraceae</taxon>
        <taxon>Rhizophagus</taxon>
    </lineage>
</organism>